<comment type="similarity">
    <text evidence="2">Belongs to the nurim family.</text>
</comment>
<feature type="transmembrane region" description="Helical" evidence="6">
    <location>
        <begin position="41"/>
        <end position="65"/>
    </location>
</feature>
<dbReference type="PANTHER" id="PTHR31040:SF1">
    <property type="entry name" value="NURIM"/>
    <property type="match status" value="1"/>
</dbReference>
<keyword evidence="4 6" id="KW-1133">Transmembrane helix</keyword>
<dbReference type="KEGG" id="eps:L0Y14_15645"/>
<evidence type="ECO:0008006" key="9">
    <source>
        <dbReference type="Google" id="ProtNLM"/>
    </source>
</evidence>
<dbReference type="PANTHER" id="PTHR31040">
    <property type="entry name" value="NURIM"/>
    <property type="match status" value="1"/>
</dbReference>
<evidence type="ECO:0000256" key="1">
    <source>
        <dbReference type="ARBA" id="ARBA00004141"/>
    </source>
</evidence>
<evidence type="ECO:0000256" key="2">
    <source>
        <dbReference type="ARBA" id="ARBA00010631"/>
    </source>
</evidence>
<dbReference type="Proteomes" id="UP001056649">
    <property type="component" value="Chromosome"/>
</dbReference>
<feature type="transmembrane region" description="Helical" evidence="6">
    <location>
        <begin position="138"/>
        <end position="168"/>
    </location>
</feature>
<sequence length="217" mass="24824">MQPTEHLTMLALAWLAYFALHSLFASLGFKQRLIGSWPALAAWYRLLFNLLAVLLLIPPLALLYSWPGEMLWQWQGIGRWLSGGASLAAIAGFFWSLRYYDSKEFIGLRQLSDRRSGSQIDQEAFTISPLHRFVRHPWYSLGLVIVWSQSMNGAYLLSAILITLYFVLGSRLEEQKLIAFHGDVYRSYCAKVPSLLPLPWKYLQKDEAALLAKKAQK</sequence>
<gene>
    <name evidence="7" type="ORF">L0Y14_15645</name>
</gene>
<evidence type="ECO:0000256" key="3">
    <source>
        <dbReference type="ARBA" id="ARBA00022692"/>
    </source>
</evidence>
<evidence type="ECO:0000313" key="7">
    <source>
        <dbReference type="EMBL" id="USF87529.1"/>
    </source>
</evidence>
<dbReference type="InterPro" id="IPR033580">
    <property type="entry name" value="Nurim-like"/>
</dbReference>
<organism evidence="7 8">
    <name type="scientific">Candidatus Endoriftia persephonae</name>
    <dbReference type="NCBI Taxonomy" id="393765"/>
    <lineage>
        <taxon>Bacteria</taxon>
        <taxon>Pseudomonadati</taxon>
        <taxon>Pseudomonadota</taxon>
        <taxon>Gammaproteobacteria</taxon>
        <taxon>Chromatiales</taxon>
        <taxon>Sedimenticolaceae</taxon>
        <taxon>Candidatus Endoriftia</taxon>
    </lineage>
</organism>
<evidence type="ECO:0000256" key="4">
    <source>
        <dbReference type="ARBA" id="ARBA00022989"/>
    </source>
</evidence>
<keyword evidence="8" id="KW-1185">Reference proteome</keyword>
<feature type="transmembrane region" description="Helical" evidence="6">
    <location>
        <begin position="77"/>
        <end position="97"/>
    </location>
</feature>
<protein>
    <recommendedName>
        <fullName evidence="9">Methanethiol S-methyltransferase</fullName>
    </recommendedName>
</protein>
<evidence type="ECO:0000313" key="8">
    <source>
        <dbReference type="Proteomes" id="UP001056649"/>
    </source>
</evidence>
<dbReference type="EMBL" id="CP090569">
    <property type="protein sequence ID" value="USF87529.1"/>
    <property type="molecule type" value="Genomic_DNA"/>
</dbReference>
<dbReference type="RefSeq" id="WP_005966694.1">
    <property type="nucleotide sequence ID" value="NZ_CP090569.1"/>
</dbReference>
<dbReference type="Gene3D" id="1.20.120.1630">
    <property type="match status" value="1"/>
</dbReference>
<dbReference type="GO" id="GO:0016020">
    <property type="term" value="C:membrane"/>
    <property type="evidence" value="ECO:0007669"/>
    <property type="project" value="UniProtKB-SubCell"/>
</dbReference>
<dbReference type="AlphaFoldDB" id="A0A9J6ZXK3"/>
<reference evidence="7" key="1">
    <citation type="journal article" date="2022" name="Mol. Ecol. Resour.">
        <title>The complete and closed genome of the facultative generalist Candidatus Endoriftia persephone from deep-sea hydrothermal vents.</title>
        <authorList>
            <person name="de Oliveira A.L."/>
            <person name="Srivastava A."/>
            <person name="Espada-Hinojosa S."/>
            <person name="Bright M."/>
        </authorList>
    </citation>
    <scope>NUCLEOTIDE SEQUENCE</scope>
    <source>
        <strain evidence="7">Tica-EPR-9o50.N</strain>
    </source>
</reference>
<proteinExistence type="inferred from homology"/>
<keyword evidence="5 6" id="KW-0472">Membrane</keyword>
<accession>A0A9J6ZXK3</accession>
<name>A0A9J6ZXK3_9GAMM</name>
<evidence type="ECO:0000256" key="5">
    <source>
        <dbReference type="ARBA" id="ARBA00023136"/>
    </source>
</evidence>
<evidence type="ECO:0000256" key="6">
    <source>
        <dbReference type="SAM" id="Phobius"/>
    </source>
</evidence>
<keyword evidence="3 6" id="KW-0812">Transmembrane</keyword>
<comment type="subcellular location">
    <subcellularLocation>
        <location evidence="1">Membrane</location>
        <topology evidence="1">Multi-pass membrane protein</topology>
    </subcellularLocation>
</comment>